<dbReference type="InterPro" id="IPR029063">
    <property type="entry name" value="SAM-dependent_MTases_sf"/>
</dbReference>
<evidence type="ECO:0000313" key="3">
    <source>
        <dbReference type="Proteomes" id="UP000324974"/>
    </source>
</evidence>
<dbReference type="KEGG" id="lrs:PX52LOC_08105"/>
<accession>A0A5C1AS51</accession>
<feature type="domain" description="Methyltransferase type 11" evidence="1">
    <location>
        <begin position="53"/>
        <end position="147"/>
    </location>
</feature>
<keyword evidence="3" id="KW-1185">Reference proteome</keyword>
<keyword evidence="2" id="KW-0808">Transferase</keyword>
<evidence type="ECO:0000259" key="1">
    <source>
        <dbReference type="Pfam" id="PF08241"/>
    </source>
</evidence>
<keyword evidence="2" id="KW-0489">Methyltransferase</keyword>
<dbReference type="Pfam" id="PF08241">
    <property type="entry name" value="Methyltransf_11"/>
    <property type="match status" value="1"/>
</dbReference>
<proteinExistence type="predicted"/>
<dbReference type="GO" id="GO:0008757">
    <property type="term" value="F:S-adenosylmethionine-dependent methyltransferase activity"/>
    <property type="evidence" value="ECO:0007669"/>
    <property type="project" value="InterPro"/>
</dbReference>
<dbReference type="Proteomes" id="UP000324974">
    <property type="component" value="Chromosome"/>
</dbReference>
<sequence>MGSPLRLLPRADLIQTGPVDHADWNYKFPLSWISRSRIRMVVRMLPARVGRILEIGYGSGIVLPEYAGRCDELHGIDPHPYHREVTASLRRHAVIAALVSGTAEQLPYAAGYFDRVVSVSALEFVPDAAAACREIARVLAPEGRFLIVTPGHSRVVDFGLKMMAGTIAKQDYGDKRQRLLPTLFEHFRPLRRSKFPPLLGAVVPLYRAFELTPRE</sequence>
<dbReference type="Gene3D" id="3.40.50.150">
    <property type="entry name" value="Vaccinia Virus protein VP39"/>
    <property type="match status" value="1"/>
</dbReference>
<dbReference type="AlphaFoldDB" id="A0A5C1AS51"/>
<dbReference type="InterPro" id="IPR013216">
    <property type="entry name" value="Methyltransf_11"/>
</dbReference>
<gene>
    <name evidence="2" type="ORF">PX52LOC_08105</name>
</gene>
<dbReference type="RefSeq" id="WP_149115220.1">
    <property type="nucleotide sequence ID" value="NZ_CP042425.1"/>
</dbReference>
<protein>
    <submittedName>
        <fullName evidence="2">Class I SAM-dependent methyltransferase</fullName>
    </submittedName>
</protein>
<dbReference type="SUPFAM" id="SSF53335">
    <property type="entry name" value="S-adenosyl-L-methionine-dependent methyltransferases"/>
    <property type="match status" value="1"/>
</dbReference>
<dbReference type="GO" id="GO:0032259">
    <property type="term" value="P:methylation"/>
    <property type="evidence" value="ECO:0007669"/>
    <property type="project" value="UniProtKB-KW"/>
</dbReference>
<organism evidence="2 3">
    <name type="scientific">Limnoglobus roseus</name>
    <dbReference type="NCBI Taxonomy" id="2598579"/>
    <lineage>
        <taxon>Bacteria</taxon>
        <taxon>Pseudomonadati</taxon>
        <taxon>Planctomycetota</taxon>
        <taxon>Planctomycetia</taxon>
        <taxon>Gemmatales</taxon>
        <taxon>Gemmataceae</taxon>
        <taxon>Limnoglobus</taxon>
    </lineage>
</organism>
<dbReference type="OrthoDB" id="9772751at2"/>
<dbReference type="EMBL" id="CP042425">
    <property type="protein sequence ID" value="QEL20977.1"/>
    <property type="molecule type" value="Genomic_DNA"/>
</dbReference>
<name>A0A5C1AS51_9BACT</name>
<dbReference type="CDD" id="cd02440">
    <property type="entry name" value="AdoMet_MTases"/>
    <property type="match status" value="1"/>
</dbReference>
<dbReference type="InterPro" id="IPR050508">
    <property type="entry name" value="Methyltransf_Superfamily"/>
</dbReference>
<reference evidence="3" key="1">
    <citation type="submission" date="2019-08" db="EMBL/GenBank/DDBJ databases">
        <title>Limnoglobus roseus gen. nov., sp. nov., a novel freshwater planctomycete with a giant genome from the family Gemmataceae.</title>
        <authorList>
            <person name="Kulichevskaya I.S."/>
            <person name="Naumoff D.G."/>
            <person name="Miroshnikov K."/>
            <person name="Ivanova A."/>
            <person name="Philippov D.A."/>
            <person name="Hakobyan A."/>
            <person name="Rijpstra I.C."/>
            <person name="Sinninghe Damste J.S."/>
            <person name="Liesack W."/>
            <person name="Dedysh S.N."/>
        </authorList>
    </citation>
    <scope>NUCLEOTIDE SEQUENCE [LARGE SCALE GENOMIC DNA]</scope>
    <source>
        <strain evidence="3">PX52</strain>
    </source>
</reference>
<dbReference type="PANTHER" id="PTHR42912">
    <property type="entry name" value="METHYLTRANSFERASE"/>
    <property type="match status" value="1"/>
</dbReference>
<evidence type="ECO:0000313" key="2">
    <source>
        <dbReference type="EMBL" id="QEL20977.1"/>
    </source>
</evidence>